<sequence>MNYPLISEYIDAIKNAEDNFNELTNLRPVYDEAGEILMSSGNFAVVFKMKDEASGKLYAVKCFLREQEGRDIAYQQ</sequence>
<protein>
    <recommendedName>
        <fullName evidence="3">Serine/threonine protein kinase</fullName>
    </recommendedName>
</protein>
<comment type="caution">
    <text evidence="1">The sequence shown here is derived from an EMBL/GenBank/DDBJ whole genome shotgun (WGS) entry which is preliminary data.</text>
</comment>
<dbReference type="Gene3D" id="3.30.200.20">
    <property type="entry name" value="Phosphorylase Kinase, domain 1"/>
    <property type="match status" value="1"/>
</dbReference>
<feature type="non-terminal residue" evidence="1">
    <location>
        <position position="76"/>
    </location>
</feature>
<dbReference type="EMBL" id="JADYTN010000098">
    <property type="protein sequence ID" value="MCF2564931.1"/>
    <property type="molecule type" value="Genomic_DNA"/>
</dbReference>
<dbReference type="Proteomes" id="UP001200470">
    <property type="component" value="Unassembled WGS sequence"/>
</dbReference>
<proteinExistence type="predicted"/>
<evidence type="ECO:0000313" key="1">
    <source>
        <dbReference type="EMBL" id="MCF2564931.1"/>
    </source>
</evidence>
<reference evidence="1 2" key="1">
    <citation type="submission" date="2020-12" db="EMBL/GenBank/DDBJ databases">
        <title>Whole genome sequences of gut porcine anaerobes.</title>
        <authorList>
            <person name="Kubasova T."/>
            <person name="Jahodarova E."/>
            <person name="Rychlik I."/>
        </authorList>
    </citation>
    <scope>NUCLEOTIDE SEQUENCE [LARGE SCALE GENOMIC DNA]</scope>
    <source>
        <strain evidence="1 2">An925</strain>
    </source>
</reference>
<gene>
    <name evidence="1" type="ORF">I6E12_12605</name>
</gene>
<accession>A0ABS9CIT2</accession>
<organism evidence="1 2">
    <name type="scientific">Xylanibacter brevis</name>
    <dbReference type="NCBI Taxonomy" id="83231"/>
    <lineage>
        <taxon>Bacteria</taxon>
        <taxon>Pseudomonadati</taxon>
        <taxon>Bacteroidota</taxon>
        <taxon>Bacteroidia</taxon>
        <taxon>Bacteroidales</taxon>
        <taxon>Prevotellaceae</taxon>
        <taxon>Xylanibacter</taxon>
    </lineage>
</organism>
<evidence type="ECO:0008006" key="3">
    <source>
        <dbReference type="Google" id="ProtNLM"/>
    </source>
</evidence>
<dbReference type="RefSeq" id="WP_301638765.1">
    <property type="nucleotide sequence ID" value="NZ_JADYTN010000098.1"/>
</dbReference>
<evidence type="ECO:0000313" key="2">
    <source>
        <dbReference type="Proteomes" id="UP001200470"/>
    </source>
</evidence>
<name>A0ABS9CIT2_9BACT</name>
<keyword evidence="2" id="KW-1185">Reference proteome</keyword>